<evidence type="ECO:0000313" key="1">
    <source>
        <dbReference type="EMBL" id="EAU82021.1"/>
    </source>
</evidence>
<protein>
    <submittedName>
        <fullName evidence="1">Uncharacterized protein</fullName>
    </submittedName>
</protein>
<evidence type="ECO:0000313" key="2">
    <source>
        <dbReference type="Proteomes" id="UP000001861"/>
    </source>
</evidence>
<dbReference type="RefSeq" id="XP_001839803.1">
    <property type="nucleotide sequence ID" value="XM_001839751.1"/>
</dbReference>
<keyword evidence="2" id="KW-1185">Reference proteome</keyword>
<dbReference type="VEuPathDB" id="FungiDB:CC1G_12920"/>
<dbReference type="EMBL" id="AACS02000011">
    <property type="protein sequence ID" value="EAU82021.1"/>
    <property type="molecule type" value="Genomic_DNA"/>
</dbReference>
<name>A8P9M7_COPC7</name>
<dbReference type="AlphaFoldDB" id="A8P9M7"/>
<proteinExistence type="predicted"/>
<dbReference type="GeneID" id="6016421"/>
<dbReference type="InParanoid" id="A8P9M7"/>
<organism evidence="1 2">
    <name type="scientific">Coprinopsis cinerea (strain Okayama-7 / 130 / ATCC MYA-4618 / FGSC 9003)</name>
    <name type="common">Inky cap fungus</name>
    <name type="synonym">Hormographiella aspergillata</name>
    <dbReference type="NCBI Taxonomy" id="240176"/>
    <lineage>
        <taxon>Eukaryota</taxon>
        <taxon>Fungi</taxon>
        <taxon>Dikarya</taxon>
        <taxon>Basidiomycota</taxon>
        <taxon>Agaricomycotina</taxon>
        <taxon>Agaricomycetes</taxon>
        <taxon>Agaricomycetidae</taxon>
        <taxon>Agaricales</taxon>
        <taxon>Agaricineae</taxon>
        <taxon>Psathyrellaceae</taxon>
        <taxon>Coprinopsis</taxon>
    </lineage>
</organism>
<comment type="caution">
    <text evidence="1">The sequence shown here is derived from an EMBL/GenBank/DDBJ whole genome shotgun (WGS) entry which is preliminary data.</text>
</comment>
<dbReference type="KEGG" id="cci:CC1G_12920"/>
<dbReference type="Proteomes" id="UP000001861">
    <property type="component" value="Unassembled WGS sequence"/>
</dbReference>
<accession>A8P9M7</accession>
<sequence length="157" mass="17529">MCECLQIRIDKLEARCKQISTLRRIIREKTGVQDGGIIVRDPATSYDDDGARLIQVQLKAELDAALALANEIPERAALHFNAKDKETMHLSDLDGLNLSELIQFPAKKIETPHIRLLRQLIKDFAAEALHGGWKLIGQVEALLVEVSSAELFEFPSS</sequence>
<gene>
    <name evidence="1" type="ORF">CC1G_12920</name>
</gene>
<reference evidence="1 2" key="1">
    <citation type="journal article" date="2010" name="Proc. Natl. Acad. Sci. U.S.A.">
        <title>Insights into evolution of multicellular fungi from the assembled chromosomes of the mushroom Coprinopsis cinerea (Coprinus cinereus).</title>
        <authorList>
            <person name="Stajich J.E."/>
            <person name="Wilke S.K."/>
            <person name="Ahren D."/>
            <person name="Au C.H."/>
            <person name="Birren B.W."/>
            <person name="Borodovsky M."/>
            <person name="Burns C."/>
            <person name="Canback B."/>
            <person name="Casselton L.A."/>
            <person name="Cheng C.K."/>
            <person name="Deng J."/>
            <person name="Dietrich F.S."/>
            <person name="Fargo D.C."/>
            <person name="Farman M.L."/>
            <person name="Gathman A.C."/>
            <person name="Goldberg J."/>
            <person name="Guigo R."/>
            <person name="Hoegger P.J."/>
            <person name="Hooker J.B."/>
            <person name="Huggins A."/>
            <person name="James T.Y."/>
            <person name="Kamada T."/>
            <person name="Kilaru S."/>
            <person name="Kodira C."/>
            <person name="Kues U."/>
            <person name="Kupfer D."/>
            <person name="Kwan H.S."/>
            <person name="Lomsadze A."/>
            <person name="Li W."/>
            <person name="Lilly W.W."/>
            <person name="Ma L.J."/>
            <person name="Mackey A.J."/>
            <person name="Manning G."/>
            <person name="Martin F."/>
            <person name="Muraguchi H."/>
            <person name="Natvig D.O."/>
            <person name="Palmerini H."/>
            <person name="Ramesh M.A."/>
            <person name="Rehmeyer C.J."/>
            <person name="Roe B.A."/>
            <person name="Shenoy N."/>
            <person name="Stanke M."/>
            <person name="Ter-Hovhannisyan V."/>
            <person name="Tunlid A."/>
            <person name="Velagapudi R."/>
            <person name="Vision T.J."/>
            <person name="Zeng Q."/>
            <person name="Zolan M.E."/>
            <person name="Pukkila P.J."/>
        </authorList>
    </citation>
    <scope>NUCLEOTIDE SEQUENCE [LARGE SCALE GENOMIC DNA]</scope>
    <source>
        <strain evidence="2">Okayama-7 / 130 / ATCC MYA-4618 / FGSC 9003</strain>
    </source>
</reference>